<keyword evidence="3" id="KW-1185">Reference proteome</keyword>
<dbReference type="AlphaFoldDB" id="A0A8K0UX83"/>
<organism evidence="2 3">
    <name type="scientific">Cristinia sonorae</name>
    <dbReference type="NCBI Taxonomy" id="1940300"/>
    <lineage>
        <taxon>Eukaryota</taxon>
        <taxon>Fungi</taxon>
        <taxon>Dikarya</taxon>
        <taxon>Basidiomycota</taxon>
        <taxon>Agaricomycotina</taxon>
        <taxon>Agaricomycetes</taxon>
        <taxon>Agaricomycetidae</taxon>
        <taxon>Agaricales</taxon>
        <taxon>Pleurotineae</taxon>
        <taxon>Stephanosporaceae</taxon>
        <taxon>Cristinia</taxon>
    </lineage>
</organism>
<sequence length="134" mass="15255">MSRPERKIFHYSSQVIMNNLGALKLVNGPQAVHYCAYLSWAKSIKYIKHSRKLGASKSLETVFEAFGVDLRNILRDVEIQHQKPRSTSAAVGAPSTNIQKSLERVKGIEEEIERINLELAQLQIVQETSRAYWT</sequence>
<gene>
    <name evidence="2" type="ORF">BXZ70DRAFT_1004231</name>
</gene>
<evidence type="ECO:0000313" key="3">
    <source>
        <dbReference type="Proteomes" id="UP000813824"/>
    </source>
</evidence>
<evidence type="ECO:0000313" key="2">
    <source>
        <dbReference type="EMBL" id="KAH8105936.1"/>
    </source>
</evidence>
<comment type="caution">
    <text evidence="2">The sequence shown here is derived from an EMBL/GenBank/DDBJ whole genome shotgun (WGS) entry which is preliminary data.</text>
</comment>
<reference evidence="2" key="1">
    <citation type="journal article" date="2021" name="New Phytol.">
        <title>Evolutionary innovations through gain and loss of genes in the ectomycorrhizal Boletales.</title>
        <authorList>
            <person name="Wu G."/>
            <person name="Miyauchi S."/>
            <person name="Morin E."/>
            <person name="Kuo A."/>
            <person name="Drula E."/>
            <person name="Varga T."/>
            <person name="Kohler A."/>
            <person name="Feng B."/>
            <person name="Cao Y."/>
            <person name="Lipzen A."/>
            <person name="Daum C."/>
            <person name="Hundley H."/>
            <person name="Pangilinan J."/>
            <person name="Johnson J."/>
            <person name="Barry K."/>
            <person name="LaButti K."/>
            <person name="Ng V."/>
            <person name="Ahrendt S."/>
            <person name="Min B."/>
            <person name="Choi I.G."/>
            <person name="Park H."/>
            <person name="Plett J.M."/>
            <person name="Magnuson J."/>
            <person name="Spatafora J.W."/>
            <person name="Nagy L.G."/>
            <person name="Henrissat B."/>
            <person name="Grigoriev I.V."/>
            <person name="Yang Z.L."/>
            <person name="Xu J."/>
            <person name="Martin F.M."/>
        </authorList>
    </citation>
    <scope>NUCLEOTIDE SEQUENCE</scope>
    <source>
        <strain evidence="2">KKN 215</strain>
    </source>
</reference>
<proteinExistence type="predicted"/>
<dbReference type="EMBL" id="JAEVFJ010000003">
    <property type="protein sequence ID" value="KAH8105936.1"/>
    <property type="molecule type" value="Genomic_DNA"/>
</dbReference>
<protein>
    <submittedName>
        <fullName evidence="2">Uncharacterized protein</fullName>
    </submittedName>
</protein>
<feature type="coiled-coil region" evidence="1">
    <location>
        <begin position="98"/>
        <end position="125"/>
    </location>
</feature>
<dbReference type="Proteomes" id="UP000813824">
    <property type="component" value="Unassembled WGS sequence"/>
</dbReference>
<keyword evidence="1" id="KW-0175">Coiled coil</keyword>
<evidence type="ECO:0000256" key="1">
    <source>
        <dbReference type="SAM" id="Coils"/>
    </source>
</evidence>
<accession>A0A8K0UX83</accession>
<name>A0A8K0UX83_9AGAR</name>